<dbReference type="PANTHER" id="PTHR11769:SF35">
    <property type="entry name" value="HYALURONIDASE"/>
    <property type="match status" value="1"/>
</dbReference>
<evidence type="ECO:0000256" key="1">
    <source>
        <dbReference type="ARBA" id="ARBA00008871"/>
    </source>
</evidence>
<dbReference type="InterPro" id="IPR017853">
    <property type="entry name" value="GH"/>
</dbReference>
<gene>
    <name evidence="7" type="ORF">ABMA27_009704</name>
</gene>
<evidence type="ECO:0000256" key="5">
    <source>
        <dbReference type="SAM" id="MobiDB-lite"/>
    </source>
</evidence>
<dbReference type="EC" id="3.2.1.35" evidence="4"/>
<comment type="similarity">
    <text evidence="1 4">Belongs to the glycosyl hydrolase 56 family.</text>
</comment>
<evidence type="ECO:0000313" key="7">
    <source>
        <dbReference type="EMBL" id="KAL0860287.1"/>
    </source>
</evidence>
<dbReference type="InterPro" id="IPR013785">
    <property type="entry name" value="Aldolase_TIM"/>
</dbReference>
<dbReference type="EMBL" id="JBEUOH010000025">
    <property type="protein sequence ID" value="KAL0860287.1"/>
    <property type="molecule type" value="Genomic_DNA"/>
</dbReference>
<feature type="compositionally biased region" description="Low complexity" evidence="5">
    <location>
        <begin position="613"/>
        <end position="625"/>
    </location>
</feature>
<evidence type="ECO:0000313" key="8">
    <source>
        <dbReference type="Proteomes" id="UP001549920"/>
    </source>
</evidence>
<keyword evidence="4" id="KW-0326">Glycosidase</keyword>
<keyword evidence="6" id="KW-0732">Signal</keyword>
<comment type="caution">
    <text evidence="7">The sequence shown here is derived from an EMBL/GenBank/DDBJ whole genome shotgun (WGS) entry which is preliminary data.</text>
</comment>
<feature type="region of interest" description="Disordered" evidence="5">
    <location>
        <begin position="857"/>
        <end position="881"/>
    </location>
</feature>
<evidence type="ECO:0000256" key="2">
    <source>
        <dbReference type="ARBA" id="ARBA00023157"/>
    </source>
</evidence>
<keyword evidence="4" id="KW-0378">Hydrolase</keyword>
<sequence>MRSLLFIILAGYAVRCNDASYYVIEMPEEALREYNKPFRVYWNVPTKQCRSKRIPFEGLFDKFGIIQNSGDSFRGEKVSILYDPGLFPALLKNETSGKFKFRNGGVPQEGDLEKHLFAFRNTLEQSVPDENFSGVGIIDFESWRPVFRQNFGVLIPYKDISYQIERKLHWFWTERAIQAKARERFEEAGRAFMEATLQIAKQMRPRGLWGYYGFPYCFNMATNNMAETCSDKVKQENDKTHWLWSESTALFPSVYSSKSLSTSQLVMMVRGRVAEAARVARGGAPVLPYFWFRYRDGGFMSQTDLDAVIKTLYKSKASGFIIWGSSNDVNTVDKCNSLLQYTEEVLGPAIAKYTKAFDQNISYPVSNFGLTTWRPILRDHLHNSTTSEPTLDPEYHWIPPENYTQDIVHYVDQELKKRPSTTDKDTNETSVKKNLLIEMIFSIFKNNKEVIDNNPDVKEVVVISDETKSQNEDERSTTVFSTKTNYGYNLESSTTIAPQIVTQNLLISLLKDKKKGTPNRKHDETDVKLQETSNHKFDSTTSTTTLPTTRSYVSFTEKYNESSENMAYNTTISQENMTTTNEPNMVTENDAEILSELIEIGTDATSVTIDSQENTSTTTESNTATESEEEISDELIELEAHIKSLIEESTENTSTTTKPNTVTENEDEMLSELLEAGANTSVRIIERSTEVSKSSTFESTDNITESNLLNSYEVTNTSQDYTGIPFDEVTSTLSTTSETHIVQEDYLSHTPSNILEITSSDIPDTSKNYTNGNVRETALGINHVSSTHSETVDENFSTESESSTKSYRDAIYDYTLKFSEQTEETEEIPSRDNIINMFNNTNSAKSKERKEGELLGKYNQSTNTAPSLSTDNEEQSSTTEVTALTKTDVPDVEKEGFRIEEVTESMETTTDEQEVAGTSYGAVFKNSYILTIFSLYAMYNII</sequence>
<feature type="chain" id="PRO_5046111933" description="Hyaluronidase" evidence="6">
    <location>
        <begin position="20"/>
        <end position="942"/>
    </location>
</feature>
<evidence type="ECO:0000256" key="4">
    <source>
        <dbReference type="RuleBase" id="RU610713"/>
    </source>
</evidence>
<evidence type="ECO:0000256" key="3">
    <source>
        <dbReference type="ARBA" id="ARBA00023180"/>
    </source>
</evidence>
<protein>
    <recommendedName>
        <fullName evidence="4">Hyaluronidase</fullName>
        <ecNumber evidence="4">3.2.1.35</ecNumber>
    </recommendedName>
</protein>
<feature type="region of interest" description="Disordered" evidence="5">
    <location>
        <begin position="609"/>
        <end position="631"/>
    </location>
</feature>
<dbReference type="PANTHER" id="PTHR11769">
    <property type="entry name" value="HYALURONIDASE"/>
    <property type="match status" value="1"/>
</dbReference>
<comment type="catalytic activity">
    <reaction evidence="4">
        <text>Random hydrolysis of (1-&gt;4)-linkages between N-acetyl-beta-D-glucosamine and D-glucuronate residues in hyaluronate.</text>
        <dbReference type="EC" id="3.2.1.35"/>
    </reaction>
</comment>
<evidence type="ECO:0000256" key="6">
    <source>
        <dbReference type="SAM" id="SignalP"/>
    </source>
</evidence>
<feature type="signal peptide" evidence="6">
    <location>
        <begin position="1"/>
        <end position="19"/>
    </location>
</feature>
<keyword evidence="8" id="KW-1185">Reference proteome</keyword>
<dbReference type="PRINTS" id="PR00846">
    <property type="entry name" value="GLHYDRLASE56"/>
</dbReference>
<dbReference type="Pfam" id="PF01630">
    <property type="entry name" value="Glyco_hydro_56"/>
    <property type="match status" value="1"/>
</dbReference>
<keyword evidence="2" id="KW-1015">Disulfide bond</keyword>
<feature type="compositionally biased region" description="Polar residues" evidence="5">
    <location>
        <begin position="858"/>
        <end position="881"/>
    </location>
</feature>
<dbReference type="SUPFAM" id="SSF51445">
    <property type="entry name" value="(Trans)glycosidases"/>
    <property type="match status" value="1"/>
</dbReference>
<dbReference type="Gene3D" id="3.20.20.70">
    <property type="entry name" value="Aldolase class I"/>
    <property type="match status" value="1"/>
</dbReference>
<name>A0ABR3H669_LOXSC</name>
<accession>A0ABR3H669</accession>
<organism evidence="7 8">
    <name type="scientific">Loxostege sticticalis</name>
    <name type="common">Beet webworm moth</name>
    <dbReference type="NCBI Taxonomy" id="481309"/>
    <lineage>
        <taxon>Eukaryota</taxon>
        <taxon>Metazoa</taxon>
        <taxon>Ecdysozoa</taxon>
        <taxon>Arthropoda</taxon>
        <taxon>Hexapoda</taxon>
        <taxon>Insecta</taxon>
        <taxon>Pterygota</taxon>
        <taxon>Neoptera</taxon>
        <taxon>Endopterygota</taxon>
        <taxon>Lepidoptera</taxon>
        <taxon>Glossata</taxon>
        <taxon>Ditrysia</taxon>
        <taxon>Pyraloidea</taxon>
        <taxon>Crambidae</taxon>
        <taxon>Pyraustinae</taxon>
        <taxon>Loxostege</taxon>
    </lineage>
</organism>
<dbReference type="InterPro" id="IPR001329">
    <property type="entry name" value="Venom_Hyaluronidase"/>
</dbReference>
<dbReference type="PRINTS" id="PR00847">
    <property type="entry name" value="HYALURONDASE"/>
</dbReference>
<reference evidence="7 8" key="1">
    <citation type="submission" date="2024-06" db="EMBL/GenBank/DDBJ databases">
        <title>A chromosome-level genome assembly of beet webworm, Loxostege sticticalis.</title>
        <authorList>
            <person name="Zhang Y."/>
        </authorList>
    </citation>
    <scope>NUCLEOTIDE SEQUENCE [LARGE SCALE GENOMIC DNA]</scope>
    <source>
        <strain evidence="7">AQ026</strain>
        <tissue evidence="7">Whole body</tissue>
    </source>
</reference>
<dbReference type="InterPro" id="IPR018155">
    <property type="entry name" value="Hyaluronidase"/>
</dbReference>
<proteinExistence type="inferred from homology"/>
<dbReference type="Proteomes" id="UP001549920">
    <property type="component" value="Unassembled WGS sequence"/>
</dbReference>
<keyword evidence="3" id="KW-0325">Glycoprotein</keyword>